<sequence length="125" mass="13439">MALRSPSSTPRRDLGPRDSPPADSPPPTSQGGSSNGAKADVGRKTKEELSLQRNNSDIVKMKGRGGRYRTLCTLRHVRSISDGKTEEVGHQEQQVDEAFGFTCSGLKGMIGLATGPSHKEAFLYP</sequence>
<reference evidence="2 3" key="1">
    <citation type="submission" date="2019-11" db="EMBL/GenBank/DDBJ databases">
        <title>Whole genome sequence of Oryza granulata.</title>
        <authorList>
            <person name="Li W."/>
        </authorList>
    </citation>
    <scope>NUCLEOTIDE SEQUENCE [LARGE SCALE GENOMIC DNA]</scope>
    <source>
        <strain evidence="3">cv. Menghai</strain>
        <tissue evidence="2">Leaf</tissue>
    </source>
</reference>
<keyword evidence="3" id="KW-1185">Reference proteome</keyword>
<feature type="compositionally biased region" description="Pro residues" evidence="1">
    <location>
        <begin position="18"/>
        <end position="28"/>
    </location>
</feature>
<dbReference type="Proteomes" id="UP000479710">
    <property type="component" value="Unassembled WGS sequence"/>
</dbReference>
<evidence type="ECO:0000313" key="3">
    <source>
        <dbReference type="Proteomes" id="UP000479710"/>
    </source>
</evidence>
<feature type="compositionally biased region" description="Basic and acidic residues" evidence="1">
    <location>
        <begin position="40"/>
        <end position="50"/>
    </location>
</feature>
<comment type="caution">
    <text evidence="2">The sequence shown here is derived from an EMBL/GenBank/DDBJ whole genome shotgun (WGS) entry which is preliminary data.</text>
</comment>
<organism evidence="2 3">
    <name type="scientific">Oryza meyeriana var. granulata</name>
    <dbReference type="NCBI Taxonomy" id="110450"/>
    <lineage>
        <taxon>Eukaryota</taxon>
        <taxon>Viridiplantae</taxon>
        <taxon>Streptophyta</taxon>
        <taxon>Embryophyta</taxon>
        <taxon>Tracheophyta</taxon>
        <taxon>Spermatophyta</taxon>
        <taxon>Magnoliopsida</taxon>
        <taxon>Liliopsida</taxon>
        <taxon>Poales</taxon>
        <taxon>Poaceae</taxon>
        <taxon>BOP clade</taxon>
        <taxon>Oryzoideae</taxon>
        <taxon>Oryzeae</taxon>
        <taxon>Oryzinae</taxon>
        <taxon>Oryza</taxon>
        <taxon>Oryza meyeriana</taxon>
    </lineage>
</organism>
<feature type="region of interest" description="Disordered" evidence="1">
    <location>
        <begin position="1"/>
        <end position="55"/>
    </location>
</feature>
<accession>A0A6G1C7C8</accession>
<protein>
    <submittedName>
        <fullName evidence="2">Uncharacterized protein</fullName>
    </submittedName>
</protein>
<evidence type="ECO:0000256" key="1">
    <source>
        <dbReference type="SAM" id="MobiDB-lite"/>
    </source>
</evidence>
<dbReference type="AlphaFoldDB" id="A0A6G1C7C8"/>
<proteinExistence type="predicted"/>
<dbReference type="EMBL" id="SPHZ02000010">
    <property type="protein sequence ID" value="KAF0896092.1"/>
    <property type="molecule type" value="Genomic_DNA"/>
</dbReference>
<gene>
    <name evidence="2" type="ORF">E2562_018207</name>
</gene>
<evidence type="ECO:0000313" key="2">
    <source>
        <dbReference type="EMBL" id="KAF0896092.1"/>
    </source>
</evidence>
<name>A0A6G1C7C8_9ORYZ</name>